<evidence type="ECO:0000256" key="2">
    <source>
        <dbReference type="ARBA" id="ARBA00022840"/>
    </source>
</evidence>
<evidence type="ECO:0000256" key="1">
    <source>
        <dbReference type="ARBA" id="ARBA00022741"/>
    </source>
</evidence>
<dbReference type="CDD" id="cd03230">
    <property type="entry name" value="ABC_DR_subfamily_A"/>
    <property type="match status" value="1"/>
</dbReference>
<evidence type="ECO:0000313" key="5">
    <source>
        <dbReference type="Proteomes" id="UP000749311"/>
    </source>
</evidence>
<dbReference type="InterPro" id="IPR027417">
    <property type="entry name" value="P-loop_NTPase"/>
</dbReference>
<accession>A0ABX0SE93</accession>
<dbReference type="GO" id="GO:0005524">
    <property type="term" value="F:ATP binding"/>
    <property type="evidence" value="ECO:0007669"/>
    <property type="project" value="UniProtKB-KW"/>
</dbReference>
<dbReference type="PANTHER" id="PTHR43038:SF3">
    <property type="entry name" value="ABC TRANSPORTER G FAMILY MEMBER 20 ISOFORM X1"/>
    <property type="match status" value="1"/>
</dbReference>
<keyword evidence="2 4" id="KW-0067">ATP-binding</keyword>
<feature type="domain" description="ABC transporter" evidence="3">
    <location>
        <begin position="7"/>
        <end position="230"/>
    </location>
</feature>
<proteinExistence type="predicted"/>
<keyword evidence="5" id="KW-1185">Reference proteome</keyword>
<protein>
    <submittedName>
        <fullName evidence="4">ABC-2 type transport system ATP-binding protein</fullName>
    </submittedName>
</protein>
<keyword evidence="1" id="KW-0547">Nucleotide-binding</keyword>
<dbReference type="InterPro" id="IPR017871">
    <property type="entry name" value="ABC_transporter-like_CS"/>
</dbReference>
<dbReference type="InterPro" id="IPR003593">
    <property type="entry name" value="AAA+_ATPase"/>
</dbReference>
<sequence>MDSIPAISVDHLRVVRGDRIVLPELTCSVPPGRVTGLLGPSGSGKTTLMRAVVGVQRTSGGRITVLGEPAGSASLRHRVAYMTQAASVYKDISVRENVTYFARLVGAPRSRTDEVIDQVGLAAHARQLTGTLSGGQLSRVSLACALVGDPEMLVLDEPTVGQDPVLRRELWTDFRARAAAGTTILVSSHVMDEAARCDELLLLREGRLVAQDTPAGILAATGCEDFDAAFLALIEADQTAGAGA</sequence>
<dbReference type="InterPro" id="IPR003439">
    <property type="entry name" value="ABC_transporter-like_ATP-bd"/>
</dbReference>
<dbReference type="Pfam" id="PF00005">
    <property type="entry name" value="ABC_tran"/>
    <property type="match status" value="1"/>
</dbReference>
<gene>
    <name evidence="4" type="ORF">FB473_000190</name>
</gene>
<name>A0ABX0SE93_9ACTN</name>
<dbReference type="EMBL" id="JAAMOZ010000001">
    <property type="protein sequence ID" value="NIH55545.1"/>
    <property type="molecule type" value="Genomic_DNA"/>
</dbReference>
<dbReference type="SMART" id="SM00382">
    <property type="entry name" value="AAA"/>
    <property type="match status" value="1"/>
</dbReference>
<reference evidence="4 5" key="1">
    <citation type="submission" date="2020-02" db="EMBL/GenBank/DDBJ databases">
        <title>Sequencing the genomes of 1000 actinobacteria strains.</title>
        <authorList>
            <person name="Klenk H.-P."/>
        </authorList>
    </citation>
    <scope>NUCLEOTIDE SEQUENCE [LARGE SCALE GENOMIC DNA]</scope>
    <source>
        <strain evidence="4 5">DSM 19609</strain>
    </source>
</reference>
<dbReference type="SUPFAM" id="SSF52540">
    <property type="entry name" value="P-loop containing nucleoside triphosphate hydrolases"/>
    <property type="match status" value="1"/>
</dbReference>
<dbReference type="RefSeq" id="WP_167163991.1">
    <property type="nucleotide sequence ID" value="NZ_BAAAOO010000012.1"/>
</dbReference>
<dbReference type="PANTHER" id="PTHR43038">
    <property type="entry name" value="ATP-BINDING CASSETTE, SUB-FAMILY H, MEMBER 1"/>
    <property type="match status" value="1"/>
</dbReference>
<dbReference type="PROSITE" id="PS50893">
    <property type="entry name" value="ABC_TRANSPORTER_2"/>
    <property type="match status" value="1"/>
</dbReference>
<dbReference type="PROSITE" id="PS00211">
    <property type="entry name" value="ABC_TRANSPORTER_1"/>
    <property type="match status" value="1"/>
</dbReference>
<evidence type="ECO:0000313" key="4">
    <source>
        <dbReference type="EMBL" id="NIH55545.1"/>
    </source>
</evidence>
<organism evidence="4 5">
    <name type="scientific">Brooklawnia cerclae</name>
    <dbReference type="NCBI Taxonomy" id="349934"/>
    <lineage>
        <taxon>Bacteria</taxon>
        <taxon>Bacillati</taxon>
        <taxon>Actinomycetota</taxon>
        <taxon>Actinomycetes</taxon>
        <taxon>Propionibacteriales</taxon>
        <taxon>Propionibacteriaceae</taxon>
        <taxon>Brooklawnia</taxon>
    </lineage>
</organism>
<comment type="caution">
    <text evidence="4">The sequence shown here is derived from an EMBL/GenBank/DDBJ whole genome shotgun (WGS) entry which is preliminary data.</text>
</comment>
<evidence type="ECO:0000259" key="3">
    <source>
        <dbReference type="PROSITE" id="PS50893"/>
    </source>
</evidence>
<dbReference type="Proteomes" id="UP000749311">
    <property type="component" value="Unassembled WGS sequence"/>
</dbReference>
<dbReference type="Gene3D" id="3.40.50.300">
    <property type="entry name" value="P-loop containing nucleotide triphosphate hydrolases"/>
    <property type="match status" value="1"/>
</dbReference>